<evidence type="ECO:0000313" key="2">
    <source>
        <dbReference type="EMBL" id="MEJ6009353.1"/>
    </source>
</evidence>
<protein>
    <recommendedName>
        <fullName evidence="4">Glycosyl hydrolase family 79</fullName>
    </recommendedName>
</protein>
<dbReference type="InterPro" id="IPR017853">
    <property type="entry name" value="GH"/>
</dbReference>
<organism evidence="2 3">
    <name type="scientific">Novosphingobium aquae</name>
    <dbReference type="NCBI Taxonomy" id="3133435"/>
    <lineage>
        <taxon>Bacteria</taxon>
        <taxon>Pseudomonadati</taxon>
        <taxon>Pseudomonadota</taxon>
        <taxon>Alphaproteobacteria</taxon>
        <taxon>Sphingomonadales</taxon>
        <taxon>Sphingomonadaceae</taxon>
        <taxon>Novosphingobium</taxon>
    </lineage>
</organism>
<evidence type="ECO:0000256" key="1">
    <source>
        <dbReference type="SAM" id="SignalP"/>
    </source>
</evidence>
<gene>
    <name evidence="2" type="ORF">WG900_05420</name>
</gene>
<dbReference type="SUPFAM" id="SSF51445">
    <property type="entry name" value="(Trans)glycosidases"/>
    <property type="match status" value="1"/>
</dbReference>
<keyword evidence="1" id="KW-0732">Signal</keyword>
<reference evidence="2 3" key="1">
    <citation type="submission" date="2024-03" db="EMBL/GenBank/DDBJ databases">
        <authorList>
            <person name="Jo J.-H."/>
        </authorList>
    </citation>
    <scope>NUCLEOTIDE SEQUENCE [LARGE SCALE GENOMIC DNA]</scope>
    <source>
        <strain evidence="2 3">AS3R-12</strain>
    </source>
</reference>
<feature type="signal peptide" evidence="1">
    <location>
        <begin position="1"/>
        <end position="23"/>
    </location>
</feature>
<keyword evidence="3" id="KW-1185">Reference proteome</keyword>
<dbReference type="RefSeq" id="WP_339965377.1">
    <property type="nucleotide sequence ID" value="NZ_JBBHJY010000002.1"/>
</dbReference>
<dbReference type="PANTHER" id="PTHR46145:SF4">
    <property type="entry name" value="HEPARANASE"/>
    <property type="match status" value="1"/>
</dbReference>
<dbReference type="EMBL" id="JBBHJY010000002">
    <property type="protein sequence ID" value="MEJ6009353.1"/>
    <property type="molecule type" value="Genomic_DNA"/>
</dbReference>
<accession>A0ABU8S7C8</accession>
<comment type="caution">
    <text evidence="2">The sequence shown here is derived from an EMBL/GenBank/DDBJ whole genome shotgun (WGS) entry which is preliminary data.</text>
</comment>
<sequence>MRTKTLVAALSTAGVLASAAAVATAPASAHGGGAVRSVDAARLPYARQTDERFQSYQIGFSHLTGGETWKSFDKLGGQPAKNVADAREARAATDLRNRRLRNLTSALAPLYIRYGGTTANNVYFQNDEKPQLDQAPKGFKVVLTRARWKEALDFAAAVNAKVVTSFTISTGVRDSNHGWTPAMAQPWLAYTRSLGRSIYAAELYNEPNAPEYPELPKGYSVDQFGRDYGTFSSFMAKAAPSVKLAGPGNAILGIPGVESIMKPTPEDYASAQPRPHFGIFSYHFYPVLSQRCAPANSPQSIMPDKAFDPEFLARPEVQLLKIRTLRDKFAPYAPIWLTETGGAACGGLQWQPTFLDMFRYLDTQARLAKNGLDAIFTHALISGNNGVIDEKTFDPNASYWSAVLWRKLMSRRVLDAGTNDAGLHLYAHCLQGKRGGVALLALNMKDRTDAVAVKGKAGLYALTGTELQGKTVLLNGKALSIGKNDRLPAMKPRAASGQVELAPYSVNFIALPQANNPACR</sequence>
<feature type="chain" id="PRO_5047338879" description="Glycosyl hydrolase family 79" evidence="1">
    <location>
        <begin position="24"/>
        <end position="520"/>
    </location>
</feature>
<dbReference type="PANTHER" id="PTHR46145">
    <property type="entry name" value="HEPARANASE"/>
    <property type="match status" value="1"/>
</dbReference>
<evidence type="ECO:0000313" key="3">
    <source>
        <dbReference type="Proteomes" id="UP001379235"/>
    </source>
</evidence>
<evidence type="ECO:0008006" key="4">
    <source>
        <dbReference type="Google" id="ProtNLM"/>
    </source>
</evidence>
<dbReference type="Gene3D" id="3.20.20.80">
    <property type="entry name" value="Glycosidases"/>
    <property type="match status" value="1"/>
</dbReference>
<dbReference type="Proteomes" id="UP001379235">
    <property type="component" value="Unassembled WGS sequence"/>
</dbReference>
<name>A0ABU8S7C8_9SPHN</name>
<proteinExistence type="predicted"/>